<comment type="caution">
    <text evidence="1">The sequence shown here is derived from an EMBL/GenBank/DDBJ whole genome shotgun (WGS) entry which is preliminary data.</text>
</comment>
<accession>A0ACC4CCL4</accession>
<keyword evidence="2" id="KW-1185">Reference proteome</keyword>
<gene>
    <name evidence="1" type="ORF">D5086_011568</name>
</gene>
<proteinExistence type="predicted"/>
<evidence type="ECO:0000313" key="2">
    <source>
        <dbReference type="Proteomes" id="UP000309997"/>
    </source>
</evidence>
<sequence>MGKKKFIDKKKAATFQLFARDSSDPNFDGTDRVFVRVDNNPYTVESLLPGNKISSNSHFDDDPNSIFADAPDDMEDGDNGSFGNSANFGGVFFGESSSEPFPEDVRREILELGFPDDGYNYLLHLREIKSTVNGSGFFQNPKARLNQLPHDVKAYDASRLKVSELKSEDRNDKSIYHVASKSVGVRVQKAVDPEVAALLDDSDLSRFDSDVEDLEEDFVVRANLPEGEDDVDAGDLVEGSKVINEGINEYVNYGRENVVDRSGVEKAINAPVEVRGDFGDEKQRVRRPLDEQFDLLESQEYGTDDEGDEYDGYIAEEDEFLAGKLKHALNDHAVNDLELDEKYEVPADLLHGNDRPKDKELLESAAAVIRRCREYGKKYENEDEDKEVIIEEESSDESEKWDCETIVSTYSNLDNHPAKIGAPETARKKMLSKAVIGALNASSHVIALGGKEKLPVDFLPRRKPAAEKVKGAPSLQVEQQKRKQHGQETKDEKKERKTAVKEEKREARRVKKEIKGLYQCEAQRAQKAAAVAGPSSIHLVLNSDVRLHISRNLPLGHCSRQQDRVGGYQHCLKTIQGGTFVT</sequence>
<name>A0ACC4CCL4_POPAL</name>
<evidence type="ECO:0000313" key="1">
    <source>
        <dbReference type="EMBL" id="KAL3592928.1"/>
    </source>
</evidence>
<organism evidence="1 2">
    <name type="scientific">Populus alba</name>
    <name type="common">White poplar</name>
    <dbReference type="NCBI Taxonomy" id="43335"/>
    <lineage>
        <taxon>Eukaryota</taxon>
        <taxon>Viridiplantae</taxon>
        <taxon>Streptophyta</taxon>
        <taxon>Embryophyta</taxon>
        <taxon>Tracheophyta</taxon>
        <taxon>Spermatophyta</taxon>
        <taxon>Magnoliopsida</taxon>
        <taxon>eudicotyledons</taxon>
        <taxon>Gunneridae</taxon>
        <taxon>Pentapetalae</taxon>
        <taxon>rosids</taxon>
        <taxon>fabids</taxon>
        <taxon>Malpighiales</taxon>
        <taxon>Salicaceae</taxon>
        <taxon>Saliceae</taxon>
        <taxon>Populus</taxon>
    </lineage>
</organism>
<protein>
    <submittedName>
        <fullName evidence="1">Uncharacterized protein</fullName>
    </submittedName>
</protein>
<dbReference type="EMBL" id="RCHU02000005">
    <property type="protein sequence ID" value="KAL3592928.1"/>
    <property type="molecule type" value="Genomic_DNA"/>
</dbReference>
<dbReference type="Proteomes" id="UP000309997">
    <property type="component" value="Unassembled WGS sequence"/>
</dbReference>
<reference evidence="1 2" key="1">
    <citation type="journal article" date="2024" name="Plant Biotechnol. J.">
        <title>Genome and CRISPR/Cas9 system of a widespread forest tree (Populus alba) in the world.</title>
        <authorList>
            <person name="Liu Y.J."/>
            <person name="Jiang P.F."/>
            <person name="Han X.M."/>
            <person name="Li X.Y."/>
            <person name="Wang H.M."/>
            <person name="Wang Y.J."/>
            <person name="Wang X.X."/>
            <person name="Zeng Q.Y."/>
        </authorList>
    </citation>
    <scope>NUCLEOTIDE SEQUENCE [LARGE SCALE GENOMIC DNA]</scope>
    <source>
        <strain evidence="2">cv. PAL-ZL1</strain>
    </source>
</reference>